<dbReference type="EMBL" id="AAFI02000042">
    <property type="protein sequence ID" value="EAL66571.1"/>
    <property type="molecule type" value="Genomic_DNA"/>
</dbReference>
<dbReference type="dictyBase" id="DDB_G0281619"/>
<reference evidence="9 10" key="1">
    <citation type="journal article" date="2005" name="Nature">
        <title>The genome of the social amoeba Dictyostelium discoideum.</title>
        <authorList>
            <consortium name="The Dictyostelium discoideum Sequencing Consortium"/>
            <person name="Eichinger L."/>
            <person name="Pachebat J.A."/>
            <person name="Glockner G."/>
            <person name="Rajandream M.A."/>
            <person name="Sucgang R."/>
            <person name="Berriman M."/>
            <person name="Song J."/>
            <person name="Olsen R."/>
            <person name="Szafranski K."/>
            <person name="Xu Q."/>
            <person name="Tunggal B."/>
            <person name="Kummerfeld S."/>
            <person name="Madera M."/>
            <person name="Konfortov B.A."/>
            <person name="Rivero F."/>
            <person name="Bankier A.T."/>
            <person name="Lehmann R."/>
            <person name="Hamlin N."/>
            <person name="Davies R."/>
            <person name="Gaudet P."/>
            <person name="Fey P."/>
            <person name="Pilcher K."/>
            <person name="Chen G."/>
            <person name="Saunders D."/>
            <person name="Sodergren E."/>
            <person name="Davis P."/>
            <person name="Kerhornou A."/>
            <person name="Nie X."/>
            <person name="Hall N."/>
            <person name="Anjard C."/>
            <person name="Hemphill L."/>
            <person name="Bason N."/>
            <person name="Farbrother P."/>
            <person name="Desany B."/>
            <person name="Just E."/>
            <person name="Morio T."/>
            <person name="Rost R."/>
            <person name="Churcher C."/>
            <person name="Cooper J."/>
            <person name="Haydock S."/>
            <person name="van Driessche N."/>
            <person name="Cronin A."/>
            <person name="Goodhead I."/>
            <person name="Muzny D."/>
            <person name="Mourier T."/>
            <person name="Pain A."/>
            <person name="Lu M."/>
            <person name="Harper D."/>
            <person name="Lindsay R."/>
            <person name="Hauser H."/>
            <person name="James K."/>
            <person name="Quiles M."/>
            <person name="Madan Babu M."/>
            <person name="Saito T."/>
            <person name="Buchrieser C."/>
            <person name="Wardroper A."/>
            <person name="Felder M."/>
            <person name="Thangavelu M."/>
            <person name="Johnson D."/>
            <person name="Knights A."/>
            <person name="Loulseged H."/>
            <person name="Mungall K."/>
            <person name="Oliver K."/>
            <person name="Price C."/>
            <person name="Quail M.A."/>
            <person name="Urushihara H."/>
            <person name="Hernandez J."/>
            <person name="Rabbinowitsch E."/>
            <person name="Steffen D."/>
            <person name="Sanders M."/>
            <person name="Ma J."/>
            <person name="Kohara Y."/>
            <person name="Sharp S."/>
            <person name="Simmonds M."/>
            <person name="Spiegler S."/>
            <person name="Tivey A."/>
            <person name="Sugano S."/>
            <person name="White B."/>
            <person name="Walker D."/>
            <person name="Woodward J."/>
            <person name="Winckler T."/>
            <person name="Tanaka Y."/>
            <person name="Shaulsky G."/>
            <person name="Schleicher M."/>
            <person name="Weinstock G."/>
            <person name="Rosenthal A."/>
            <person name="Cox E.C."/>
            <person name="Chisholm R.L."/>
            <person name="Gibbs R."/>
            <person name="Loomis W.F."/>
            <person name="Platzer M."/>
            <person name="Kay R.R."/>
            <person name="Williams J."/>
            <person name="Dear P.H."/>
            <person name="Noegel A.A."/>
            <person name="Barrell B."/>
            <person name="Kuspa A."/>
        </authorList>
    </citation>
    <scope>NUCLEOTIDE SEQUENCE [LARGE SCALE GENOMIC DNA]</scope>
    <source>
        <strain evidence="9 10">AX4</strain>
    </source>
</reference>
<dbReference type="SUPFAM" id="SSF55120">
    <property type="entry name" value="Pseudouridine synthase"/>
    <property type="match status" value="1"/>
</dbReference>
<dbReference type="AlphaFoldDB" id="Q54TQ3"/>
<dbReference type="GO" id="GO:0031119">
    <property type="term" value="P:tRNA pseudouridine synthesis"/>
    <property type="evidence" value="ECO:0000318"/>
    <property type="project" value="GO_Central"/>
</dbReference>
<dbReference type="InterPro" id="IPR001406">
    <property type="entry name" value="PsdUridine_synth_TruA"/>
</dbReference>
<evidence type="ECO:0000256" key="6">
    <source>
        <dbReference type="SAM" id="Coils"/>
    </source>
</evidence>
<sequence>MDDQDIFSKRGSYRQEIIKNENDKKYFNKVTNNINENENENEEKIKRFKQDNKIKTNEMRKIHMNDLNEYYQKYKEEIDLKLKINKKKLSVAMVFGYDGTGYYGLGYQVDIKYPSIENLIEKVLFRCGHILPSNVGELKRLKWSHSSRTDKGVHSLATVISCFLVVDDNTFKNDINQTFIDTINNYLPSSIRLFSACKVSRSFQARKKGIERSYNYMVPSEYLNNIKIDEMNKILQNFIGINSYHNFTSKRNTYLSNNNNKNHEKDEKDEEDGDEEEEEDDEVEVENSNNNNSNYRLNEKLLFRNNSTNIRNIKSFYVENEIIEIKGKGWYKFVIIGESFILYQIRRMVGFFLSIVKGYSTVEALELSLKSPFSICVPTAPPFPLYLFNVKFDPNSNVEKLFSNPEPIQFKQFNFLQSQLIPRFNEIEFQTNQFKEFFNYLENSHNFNLDDIDQLRILNQQYQTEKEERKKQNELLLLKEKQETIVEIGNERIEKLKKKEIKIN</sequence>
<keyword evidence="10" id="KW-1185">Reference proteome</keyword>
<dbReference type="OMA" id="YREHINQ"/>
<dbReference type="Pfam" id="PF01416">
    <property type="entry name" value="PseudoU_synth_1"/>
    <property type="match status" value="1"/>
</dbReference>
<evidence type="ECO:0000256" key="5">
    <source>
        <dbReference type="PIRSR" id="PIRSR641708-2"/>
    </source>
</evidence>
<dbReference type="HOGENOM" id="CLU_541246_0_0_1"/>
<dbReference type="InterPro" id="IPR020095">
    <property type="entry name" value="PsdUridine_synth_TruA_C"/>
</dbReference>
<name>Q54TQ3_DICDI</name>
<dbReference type="GO" id="GO:0005634">
    <property type="term" value="C:nucleus"/>
    <property type="evidence" value="ECO:0000318"/>
    <property type="project" value="GO_Central"/>
</dbReference>
<protein>
    <submittedName>
        <fullName evidence="9">tRNA pseudouridine synthase</fullName>
    </submittedName>
</protein>
<dbReference type="InterPro" id="IPR020103">
    <property type="entry name" value="PsdUridine_synth_cat_dom_sf"/>
</dbReference>
<feature type="domain" description="Pseudouridine synthase I TruA alpha/beta" evidence="8">
    <location>
        <begin position="307"/>
        <end position="393"/>
    </location>
</feature>
<dbReference type="FunFam" id="3.30.70.580:FF:000029">
    <property type="entry name" value="tRNA pseudouridine synthase"/>
    <property type="match status" value="1"/>
</dbReference>
<gene>
    <name evidence="9" type="ORF">DDB_G0281619</name>
</gene>
<accession>Q54TQ3</accession>
<organism evidence="9 10">
    <name type="scientific">Dictyostelium discoideum</name>
    <name type="common">Social amoeba</name>
    <dbReference type="NCBI Taxonomy" id="44689"/>
    <lineage>
        <taxon>Eukaryota</taxon>
        <taxon>Amoebozoa</taxon>
        <taxon>Evosea</taxon>
        <taxon>Eumycetozoa</taxon>
        <taxon>Dictyostelia</taxon>
        <taxon>Dictyosteliales</taxon>
        <taxon>Dictyosteliaceae</taxon>
        <taxon>Dictyostelium</taxon>
    </lineage>
</organism>
<comment type="caution">
    <text evidence="9">The sequence shown here is derived from an EMBL/GenBank/DDBJ whole genome shotgun (WGS) entry which is preliminary data.</text>
</comment>
<feature type="coiled-coil region" evidence="6">
    <location>
        <begin position="452"/>
        <end position="499"/>
    </location>
</feature>
<dbReference type="InterPro" id="IPR020097">
    <property type="entry name" value="PsdUridine_synth_TruA_a/b_dom"/>
</dbReference>
<dbReference type="PaxDb" id="44689-DDB0304450"/>
<dbReference type="GO" id="GO:1990481">
    <property type="term" value="P:mRNA pseudouridine synthesis"/>
    <property type="evidence" value="ECO:0000318"/>
    <property type="project" value="GO_Central"/>
</dbReference>
<dbReference type="PhylomeDB" id="Q54TQ3"/>
<evidence type="ECO:0000256" key="3">
    <source>
        <dbReference type="ARBA" id="ARBA00023235"/>
    </source>
</evidence>
<dbReference type="GO" id="GO:0009982">
    <property type="term" value="F:pseudouridine synthase activity"/>
    <property type="evidence" value="ECO:0000318"/>
    <property type="project" value="GO_Central"/>
</dbReference>
<proteinExistence type="inferred from homology"/>
<evidence type="ECO:0000256" key="7">
    <source>
        <dbReference type="SAM" id="MobiDB-lite"/>
    </source>
</evidence>
<dbReference type="Gene3D" id="3.30.70.660">
    <property type="entry name" value="Pseudouridine synthase I, catalytic domain, C-terminal subdomain"/>
    <property type="match status" value="1"/>
</dbReference>
<dbReference type="InterPro" id="IPR020094">
    <property type="entry name" value="TruA/RsuA/RluB/E/F_N"/>
</dbReference>
<feature type="region of interest" description="Disordered" evidence="7">
    <location>
        <begin position="255"/>
        <end position="292"/>
    </location>
</feature>
<dbReference type="VEuPathDB" id="AmoebaDB:DDB_G0281619"/>
<evidence type="ECO:0000256" key="4">
    <source>
        <dbReference type="PIRSR" id="PIRSR641708-1"/>
    </source>
</evidence>
<feature type="active site" description="Nucleophile" evidence="4">
    <location>
        <position position="150"/>
    </location>
</feature>
<evidence type="ECO:0000256" key="2">
    <source>
        <dbReference type="ARBA" id="ARBA00022694"/>
    </source>
</evidence>
<dbReference type="Proteomes" id="UP000002195">
    <property type="component" value="Unassembled WGS sequence"/>
</dbReference>
<dbReference type="InterPro" id="IPR041708">
    <property type="entry name" value="PUS1/PUS2-like"/>
</dbReference>
<dbReference type="RefSeq" id="XP_640538.1">
    <property type="nucleotide sequence ID" value="XM_635446.1"/>
</dbReference>
<dbReference type="GO" id="GO:0003723">
    <property type="term" value="F:RNA binding"/>
    <property type="evidence" value="ECO:0007669"/>
    <property type="project" value="InterPro"/>
</dbReference>
<dbReference type="eggNOG" id="KOG2553">
    <property type="taxonomic scope" value="Eukaryota"/>
</dbReference>
<dbReference type="SMR" id="Q54TQ3"/>
<dbReference type="PANTHER" id="PTHR11142">
    <property type="entry name" value="PSEUDOURIDYLATE SYNTHASE"/>
    <property type="match status" value="1"/>
</dbReference>
<feature type="binding site" evidence="5">
    <location>
        <position position="214"/>
    </location>
    <ligand>
        <name>substrate</name>
    </ligand>
</feature>
<dbReference type="GeneID" id="8623148"/>
<keyword evidence="2" id="KW-0819">tRNA processing</keyword>
<dbReference type="Gene3D" id="3.30.70.580">
    <property type="entry name" value="Pseudouridine synthase I, catalytic domain, N-terminal subdomain"/>
    <property type="match status" value="1"/>
</dbReference>
<evidence type="ECO:0000313" key="9">
    <source>
        <dbReference type="EMBL" id="EAL66571.1"/>
    </source>
</evidence>
<dbReference type="STRING" id="44689.Q54TQ3"/>
<dbReference type="InParanoid" id="Q54TQ3"/>
<evidence type="ECO:0000313" key="10">
    <source>
        <dbReference type="Proteomes" id="UP000002195"/>
    </source>
</evidence>
<evidence type="ECO:0000259" key="8">
    <source>
        <dbReference type="Pfam" id="PF01416"/>
    </source>
</evidence>
<comment type="similarity">
    <text evidence="1">Belongs to the tRNA pseudouridine synthase TruA family.</text>
</comment>
<dbReference type="PANTHER" id="PTHR11142:SF27">
    <property type="entry name" value="PSEUDOURIDINE SYNTHASE I TRUA ALPHA_BETA DOMAIN-CONTAINING PROTEIN-RELATED"/>
    <property type="match status" value="1"/>
</dbReference>
<keyword evidence="3" id="KW-0413">Isomerase</keyword>
<keyword evidence="6" id="KW-0175">Coiled coil</keyword>
<dbReference type="CDD" id="cd02568">
    <property type="entry name" value="PseudoU_synth_PUS1_PUS2"/>
    <property type="match status" value="1"/>
</dbReference>
<dbReference type="FunCoup" id="Q54TQ3">
    <property type="interactions" value="118"/>
</dbReference>
<dbReference type="KEGG" id="ddi:DDB_G0281619"/>
<feature type="compositionally biased region" description="Acidic residues" evidence="7">
    <location>
        <begin position="267"/>
        <end position="285"/>
    </location>
</feature>
<evidence type="ECO:0000256" key="1">
    <source>
        <dbReference type="ARBA" id="ARBA00009375"/>
    </source>
</evidence>